<name>A0A0U3CUB5_9EURY</name>
<protein>
    <submittedName>
        <fullName evidence="1">Uncharacterized protein</fullName>
    </submittedName>
</protein>
<sequence>MNFIYKTGDNPIFEAFTVSGKATLADLSGEPAKTYEL</sequence>
<gene>
    <name evidence="1" type="ORF">sm9_1467</name>
</gene>
<dbReference type="Proteomes" id="UP000067738">
    <property type="component" value="Chromosome"/>
</dbReference>
<dbReference type="PATRIC" id="fig|230361.4.peg.1513"/>
<reference evidence="1 2" key="1">
    <citation type="submission" date="2015-04" db="EMBL/GenBank/DDBJ databases">
        <title>The complete genome sequence of the rumen methanogen Methanobrevibacter millerae SM9.</title>
        <authorList>
            <person name="Leahy S.C."/>
            <person name="Kelly W.J."/>
            <person name="Pacheco D.M."/>
            <person name="Li D."/>
            <person name="Altermann E."/>
            <person name="Attwood G.T."/>
        </authorList>
    </citation>
    <scope>NUCLEOTIDE SEQUENCE [LARGE SCALE GENOMIC DNA]</scope>
    <source>
        <strain evidence="1 2">SM9</strain>
    </source>
</reference>
<organism evidence="1 2">
    <name type="scientific">Methanobrevibacter millerae</name>
    <dbReference type="NCBI Taxonomy" id="230361"/>
    <lineage>
        <taxon>Archaea</taxon>
        <taxon>Methanobacteriati</taxon>
        <taxon>Methanobacteriota</taxon>
        <taxon>Methanomada group</taxon>
        <taxon>Methanobacteria</taxon>
        <taxon>Methanobacteriales</taxon>
        <taxon>Methanobacteriaceae</taxon>
        <taxon>Methanobrevibacter</taxon>
    </lineage>
</organism>
<dbReference type="EMBL" id="CP011266">
    <property type="protein sequence ID" value="ALT69247.1"/>
    <property type="molecule type" value="Genomic_DNA"/>
</dbReference>
<evidence type="ECO:0000313" key="1">
    <source>
        <dbReference type="EMBL" id="ALT69247.1"/>
    </source>
</evidence>
<proteinExistence type="predicted"/>
<accession>A0A0U3CUB5</accession>
<dbReference type="KEGG" id="mmil:sm9_1467"/>
<evidence type="ECO:0000313" key="2">
    <source>
        <dbReference type="Proteomes" id="UP000067738"/>
    </source>
</evidence>
<dbReference type="AlphaFoldDB" id="A0A0U3CUB5"/>
<keyword evidence="2" id="KW-1185">Reference proteome</keyword>